<evidence type="ECO:0000313" key="2">
    <source>
        <dbReference type="Proteomes" id="UP000187209"/>
    </source>
</evidence>
<proteinExistence type="predicted"/>
<comment type="caution">
    <text evidence="1">The sequence shown here is derived from an EMBL/GenBank/DDBJ whole genome shotgun (WGS) entry which is preliminary data.</text>
</comment>
<sequence length="148" mass="17169">MHRHLNTDILDLYVSGTSSPIKSQAEKAYSVELYKKRAMTATPDTRISLSNKWYIRGHKFVTIYKIRAKPKPHPALYVSGTVHRKTPTPYVKSRLIVSQEYNRKRINQSSEGKKRCIFKNTLTSRLLPKSSSKSFQVDFQDLSSWSYK</sequence>
<reference evidence="1 2" key="1">
    <citation type="submission" date="2016-11" db="EMBL/GenBank/DDBJ databases">
        <title>The macronuclear genome of Stentor coeruleus: a giant cell with tiny introns.</title>
        <authorList>
            <person name="Slabodnick M."/>
            <person name="Ruby J.G."/>
            <person name="Reiff S.B."/>
            <person name="Swart E.C."/>
            <person name="Gosai S."/>
            <person name="Prabakaran S."/>
            <person name="Witkowska E."/>
            <person name="Larue G.E."/>
            <person name="Fisher S."/>
            <person name="Freeman R.M."/>
            <person name="Gunawardena J."/>
            <person name="Chu W."/>
            <person name="Stover N.A."/>
            <person name="Gregory B.D."/>
            <person name="Nowacki M."/>
            <person name="Derisi J."/>
            <person name="Roy S.W."/>
            <person name="Marshall W.F."/>
            <person name="Sood P."/>
        </authorList>
    </citation>
    <scope>NUCLEOTIDE SEQUENCE [LARGE SCALE GENOMIC DNA]</scope>
    <source>
        <strain evidence="1">WM001</strain>
    </source>
</reference>
<keyword evidence="2" id="KW-1185">Reference proteome</keyword>
<name>A0A1R2AVN4_9CILI</name>
<protein>
    <submittedName>
        <fullName evidence="1">Uncharacterized protein</fullName>
    </submittedName>
</protein>
<dbReference type="AlphaFoldDB" id="A0A1R2AVN4"/>
<gene>
    <name evidence="1" type="ORF">SteCoe_33933</name>
</gene>
<organism evidence="1 2">
    <name type="scientific">Stentor coeruleus</name>
    <dbReference type="NCBI Taxonomy" id="5963"/>
    <lineage>
        <taxon>Eukaryota</taxon>
        <taxon>Sar</taxon>
        <taxon>Alveolata</taxon>
        <taxon>Ciliophora</taxon>
        <taxon>Postciliodesmatophora</taxon>
        <taxon>Heterotrichea</taxon>
        <taxon>Heterotrichida</taxon>
        <taxon>Stentoridae</taxon>
        <taxon>Stentor</taxon>
    </lineage>
</organism>
<dbReference type="Proteomes" id="UP000187209">
    <property type="component" value="Unassembled WGS sequence"/>
</dbReference>
<evidence type="ECO:0000313" key="1">
    <source>
        <dbReference type="EMBL" id="OMJ68578.1"/>
    </source>
</evidence>
<accession>A0A1R2AVN4</accession>
<dbReference type="EMBL" id="MPUH01001308">
    <property type="protein sequence ID" value="OMJ68578.1"/>
    <property type="molecule type" value="Genomic_DNA"/>
</dbReference>